<feature type="compositionally biased region" description="Low complexity" evidence="1">
    <location>
        <begin position="473"/>
        <end position="490"/>
    </location>
</feature>
<evidence type="ECO:0000313" key="3">
    <source>
        <dbReference type="Proteomes" id="UP000283090"/>
    </source>
</evidence>
<gene>
    <name evidence="2" type="ORF">DFL_003099</name>
</gene>
<sequence>MAYLFESPARFADTIRDWYPFPARASCLYPNNPSLDNPNFPVGRPPKPIRSLGIGRTTARSLIVAIEEYQSIMWRVRPTAWPRMTHDKRQIADIRLHMSGLLQTMKCIIPDHLHEVPGPLKETIDCLAQSLIRLESINPDIRGQWRTFNDVSTYTSSNIYQEILNLTNMKLRQLKDMTIGDTFTSPVEDIEAQSAAAMIIESTAPRQETAQTDTASKRSPKFWGMSLNFNIFRKRKQRVPTPTPQPSPGLEAQPETPPPFIPFLPPSPVEVDRSDWCVPPIPSSPSTDFTKDTEDSSYIHFRPIPIPIPGASYHYTDIPKIQSPVLGVLYLSVSNNAIIPPIQIGTPSSSPTNVAIREAAEEYRRKKALEVELQPRPKKKATGPANRARMARAAARRVAMNSRTNPNPNPSFSANVGETQYTEHVGQPTTTRVGAPKPPPRVHTTRPKQLRVRHTRVRLVRGRPTGEDNENVPTALAPAATPQASPAKQAVPKNGSNPVSLLSLGA</sequence>
<dbReference type="GeneID" id="93585410"/>
<comment type="caution">
    <text evidence="2">The sequence shown here is derived from an EMBL/GenBank/DDBJ whole genome shotgun (WGS) entry which is preliminary data.</text>
</comment>
<name>A0A437ACE3_ARTFL</name>
<dbReference type="VEuPathDB" id="FungiDB:DFL_003099"/>
<feature type="compositionally biased region" description="Pro residues" evidence="1">
    <location>
        <begin position="255"/>
        <end position="265"/>
    </location>
</feature>
<organism evidence="2 3">
    <name type="scientific">Arthrobotrys flagrans</name>
    <name type="common">Nematode-trapping fungus</name>
    <name type="synonym">Trichothecium flagrans</name>
    <dbReference type="NCBI Taxonomy" id="97331"/>
    <lineage>
        <taxon>Eukaryota</taxon>
        <taxon>Fungi</taxon>
        <taxon>Dikarya</taxon>
        <taxon>Ascomycota</taxon>
        <taxon>Pezizomycotina</taxon>
        <taxon>Orbiliomycetes</taxon>
        <taxon>Orbiliales</taxon>
        <taxon>Orbiliaceae</taxon>
        <taxon>Arthrobotrys</taxon>
    </lineage>
</organism>
<reference evidence="2 3" key="1">
    <citation type="submission" date="2019-01" db="EMBL/GenBank/DDBJ databases">
        <title>Intercellular communication is required for trap formation in the nematode-trapping fungus Duddingtonia flagrans.</title>
        <authorList>
            <person name="Youssar L."/>
            <person name="Wernet V."/>
            <person name="Hensel N."/>
            <person name="Hildebrandt H.-G."/>
            <person name="Fischer R."/>
        </authorList>
    </citation>
    <scope>NUCLEOTIDE SEQUENCE [LARGE SCALE GENOMIC DNA]</scope>
    <source>
        <strain evidence="2 3">CBS H-5679</strain>
    </source>
</reference>
<feature type="region of interest" description="Disordered" evidence="1">
    <location>
        <begin position="234"/>
        <end position="265"/>
    </location>
</feature>
<accession>A0A437ACE3</accession>
<evidence type="ECO:0000256" key="1">
    <source>
        <dbReference type="SAM" id="MobiDB-lite"/>
    </source>
</evidence>
<dbReference type="OrthoDB" id="5395208at2759"/>
<dbReference type="Proteomes" id="UP000283090">
    <property type="component" value="Unassembled WGS sequence"/>
</dbReference>
<proteinExistence type="predicted"/>
<dbReference type="RefSeq" id="XP_067494479.1">
    <property type="nucleotide sequence ID" value="XM_067631987.1"/>
</dbReference>
<dbReference type="AlphaFoldDB" id="A0A437ACE3"/>
<feature type="region of interest" description="Disordered" evidence="1">
    <location>
        <begin position="427"/>
        <end position="447"/>
    </location>
</feature>
<dbReference type="EMBL" id="SAEB01000003">
    <property type="protein sequence ID" value="RVD88935.1"/>
    <property type="molecule type" value="Genomic_DNA"/>
</dbReference>
<keyword evidence="3" id="KW-1185">Reference proteome</keyword>
<protein>
    <submittedName>
        <fullName evidence="2">Uncharacterized protein</fullName>
    </submittedName>
</protein>
<evidence type="ECO:0000313" key="2">
    <source>
        <dbReference type="EMBL" id="RVD88935.1"/>
    </source>
</evidence>
<feature type="region of interest" description="Disordered" evidence="1">
    <location>
        <begin position="461"/>
        <end position="506"/>
    </location>
</feature>